<evidence type="ECO:0000313" key="1">
    <source>
        <dbReference type="EMBL" id="KAJ8403375.1"/>
    </source>
</evidence>
<organism evidence="1 2">
    <name type="scientific">Aldrovandia affinis</name>
    <dbReference type="NCBI Taxonomy" id="143900"/>
    <lineage>
        <taxon>Eukaryota</taxon>
        <taxon>Metazoa</taxon>
        <taxon>Chordata</taxon>
        <taxon>Craniata</taxon>
        <taxon>Vertebrata</taxon>
        <taxon>Euteleostomi</taxon>
        <taxon>Actinopterygii</taxon>
        <taxon>Neopterygii</taxon>
        <taxon>Teleostei</taxon>
        <taxon>Notacanthiformes</taxon>
        <taxon>Halosauridae</taxon>
        <taxon>Aldrovandia</taxon>
    </lineage>
</organism>
<keyword evidence="2" id="KW-1185">Reference proteome</keyword>
<accession>A0AAD7SJ86</accession>
<dbReference type="EMBL" id="JAINUG010000058">
    <property type="protein sequence ID" value="KAJ8403375.1"/>
    <property type="molecule type" value="Genomic_DNA"/>
</dbReference>
<sequence>MSTHHLKLNLGKTELLFLPVKGSPMIHSVSIPVCQESWSGVTLDNQLCFSGHIAAITRTCLVLLPQHPEDPTVPHPRGHTTPGPGPGDLTSGLLQFLAGRPTGLCHQATATGPECCHTSGVQSTEVHPRHPSTLLSALAPHRSTHQIQITGACFSSS</sequence>
<evidence type="ECO:0000313" key="2">
    <source>
        <dbReference type="Proteomes" id="UP001221898"/>
    </source>
</evidence>
<proteinExistence type="predicted"/>
<gene>
    <name evidence="1" type="ORF">AAFF_G00351470</name>
</gene>
<dbReference type="AlphaFoldDB" id="A0AAD7SJ86"/>
<comment type="caution">
    <text evidence="1">The sequence shown here is derived from an EMBL/GenBank/DDBJ whole genome shotgun (WGS) entry which is preliminary data.</text>
</comment>
<reference evidence="1" key="1">
    <citation type="journal article" date="2023" name="Science">
        <title>Genome structures resolve the early diversification of teleost fishes.</title>
        <authorList>
            <person name="Parey E."/>
            <person name="Louis A."/>
            <person name="Montfort J."/>
            <person name="Bouchez O."/>
            <person name="Roques C."/>
            <person name="Iampietro C."/>
            <person name="Lluch J."/>
            <person name="Castinel A."/>
            <person name="Donnadieu C."/>
            <person name="Desvignes T."/>
            <person name="Floi Bucao C."/>
            <person name="Jouanno E."/>
            <person name="Wen M."/>
            <person name="Mejri S."/>
            <person name="Dirks R."/>
            <person name="Jansen H."/>
            <person name="Henkel C."/>
            <person name="Chen W.J."/>
            <person name="Zahm M."/>
            <person name="Cabau C."/>
            <person name="Klopp C."/>
            <person name="Thompson A.W."/>
            <person name="Robinson-Rechavi M."/>
            <person name="Braasch I."/>
            <person name="Lecointre G."/>
            <person name="Bobe J."/>
            <person name="Postlethwait J.H."/>
            <person name="Berthelot C."/>
            <person name="Roest Crollius H."/>
            <person name="Guiguen Y."/>
        </authorList>
    </citation>
    <scope>NUCLEOTIDE SEQUENCE</scope>
    <source>
        <strain evidence="1">NC1722</strain>
    </source>
</reference>
<name>A0AAD7SJ86_9TELE</name>
<protein>
    <submittedName>
        <fullName evidence="1">Uncharacterized protein</fullName>
    </submittedName>
</protein>
<dbReference type="Proteomes" id="UP001221898">
    <property type="component" value="Unassembled WGS sequence"/>
</dbReference>